<dbReference type="Proteomes" id="UP001056132">
    <property type="component" value="Chromosome 1"/>
</dbReference>
<protein>
    <submittedName>
        <fullName evidence="3">VanZ family protein</fullName>
    </submittedName>
</protein>
<feature type="domain" description="VanZ-like" evidence="2">
    <location>
        <begin position="37"/>
        <end position="105"/>
    </location>
</feature>
<name>A0AAE9I3B6_9BURK</name>
<dbReference type="AlphaFoldDB" id="A0AAE9I3B6"/>
<gene>
    <name evidence="3" type="ORF">M5D45_06955</name>
</gene>
<keyword evidence="1" id="KW-1133">Transmembrane helix</keyword>
<feature type="transmembrane region" description="Helical" evidence="1">
    <location>
        <begin position="62"/>
        <end position="80"/>
    </location>
</feature>
<dbReference type="Pfam" id="PF04892">
    <property type="entry name" value="VanZ"/>
    <property type="match status" value="1"/>
</dbReference>
<keyword evidence="1" id="KW-0812">Transmembrane</keyword>
<dbReference type="NCBIfam" id="NF037970">
    <property type="entry name" value="vanZ_1"/>
    <property type="match status" value="1"/>
</dbReference>
<evidence type="ECO:0000256" key="1">
    <source>
        <dbReference type="SAM" id="Phobius"/>
    </source>
</evidence>
<dbReference type="InterPro" id="IPR006976">
    <property type="entry name" value="VanZ-like"/>
</dbReference>
<reference evidence="3" key="2">
    <citation type="submission" date="2022-05" db="EMBL/GenBank/DDBJ databases">
        <authorList>
            <person name="Kunte H.-J."/>
        </authorList>
    </citation>
    <scope>NUCLEOTIDE SEQUENCE</scope>
    <source>
        <strain evidence="3">G5</strain>
    </source>
</reference>
<sequence length="125" mass="13459">MPRLTPIQYRRLFSICAVAVLVLSLLPPSVPQPTTGWDKSNHLLAFGVLALLGVRAWDGRVAAVLAGLMAYGVLIEWLQGMTPTRSSDWHDLIADAGGLALGLLAHAALTRVWPGLSTPRKEPRA</sequence>
<dbReference type="PANTHER" id="PTHR28008:SF1">
    <property type="entry name" value="DOMAIN PROTEIN, PUTATIVE (AFU_ORTHOLOGUE AFUA_3G10980)-RELATED"/>
    <property type="match status" value="1"/>
</dbReference>
<organism evidence="3 4">
    <name type="scientific">Cupriavidus campinensis</name>
    <dbReference type="NCBI Taxonomy" id="151783"/>
    <lineage>
        <taxon>Bacteria</taxon>
        <taxon>Pseudomonadati</taxon>
        <taxon>Pseudomonadota</taxon>
        <taxon>Betaproteobacteria</taxon>
        <taxon>Burkholderiales</taxon>
        <taxon>Burkholderiaceae</taxon>
        <taxon>Cupriavidus</taxon>
    </lineage>
</organism>
<dbReference type="KEGG" id="ccam:M5D45_06955"/>
<accession>A0AAE9I3B6</accession>
<evidence type="ECO:0000313" key="4">
    <source>
        <dbReference type="Proteomes" id="UP001056132"/>
    </source>
</evidence>
<reference evidence="3" key="1">
    <citation type="journal article" date="2022" name="Microbiol. Resour. Announc.">
        <title>Genome Sequence of Cupriavidus campinensis Strain G5, a Member of a Bacterial Consortium Capable of Polyethylene Degradation.</title>
        <authorList>
            <person name="Schneider B."/>
            <person name="Pfeiffer F."/>
            <person name="Dyall-Smith M."/>
            <person name="Kunte H.J."/>
        </authorList>
    </citation>
    <scope>NUCLEOTIDE SEQUENCE</scope>
    <source>
        <strain evidence="3">G5</strain>
    </source>
</reference>
<evidence type="ECO:0000313" key="3">
    <source>
        <dbReference type="EMBL" id="URF05536.1"/>
    </source>
</evidence>
<proteinExistence type="predicted"/>
<evidence type="ECO:0000259" key="2">
    <source>
        <dbReference type="Pfam" id="PF04892"/>
    </source>
</evidence>
<keyword evidence="1" id="KW-0472">Membrane</keyword>
<dbReference type="EMBL" id="CP097330">
    <property type="protein sequence ID" value="URF05536.1"/>
    <property type="molecule type" value="Genomic_DNA"/>
</dbReference>
<dbReference type="PANTHER" id="PTHR28008">
    <property type="entry name" value="DOMAIN PROTEIN, PUTATIVE (AFU_ORTHOLOGUE AFUA_3G10980)-RELATED"/>
    <property type="match status" value="1"/>
</dbReference>
<dbReference type="RefSeq" id="WP_246118893.1">
    <property type="nucleotide sequence ID" value="NZ_CP097330.1"/>
</dbReference>